<feature type="region of interest" description="Disordered" evidence="1">
    <location>
        <begin position="473"/>
        <end position="501"/>
    </location>
</feature>
<dbReference type="GO" id="GO:0016538">
    <property type="term" value="F:cyclin-dependent protein serine/threonine kinase regulator activity"/>
    <property type="evidence" value="ECO:0007669"/>
    <property type="project" value="TreeGrafter"/>
</dbReference>
<proteinExistence type="predicted"/>
<reference evidence="2" key="1">
    <citation type="journal article" date="2020" name="Stud. Mycol.">
        <title>101 Dothideomycetes genomes: a test case for predicting lifestyles and emergence of pathogens.</title>
        <authorList>
            <person name="Haridas S."/>
            <person name="Albert R."/>
            <person name="Binder M."/>
            <person name="Bloem J."/>
            <person name="Labutti K."/>
            <person name="Salamov A."/>
            <person name="Andreopoulos B."/>
            <person name="Baker S."/>
            <person name="Barry K."/>
            <person name="Bills G."/>
            <person name="Bluhm B."/>
            <person name="Cannon C."/>
            <person name="Castanera R."/>
            <person name="Culley D."/>
            <person name="Daum C."/>
            <person name="Ezra D."/>
            <person name="Gonzalez J."/>
            <person name="Henrissat B."/>
            <person name="Kuo A."/>
            <person name="Liang C."/>
            <person name="Lipzen A."/>
            <person name="Lutzoni F."/>
            <person name="Magnuson J."/>
            <person name="Mondo S."/>
            <person name="Nolan M."/>
            <person name="Ohm R."/>
            <person name="Pangilinan J."/>
            <person name="Park H.-J."/>
            <person name="Ramirez L."/>
            <person name="Alfaro M."/>
            <person name="Sun H."/>
            <person name="Tritt A."/>
            <person name="Yoshinaga Y."/>
            <person name="Zwiers L.-H."/>
            <person name="Turgeon B."/>
            <person name="Goodwin S."/>
            <person name="Spatafora J."/>
            <person name="Crous P."/>
            <person name="Grigoriev I."/>
        </authorList>
    </citation>
    <scope>NUCLEOTIDE SEQUENCE</scope>
    <source>
        <strain evidence="2">CBS 122367</strain>
    </source>
</reference>
<dbReference type="PANTHER" id="PTHR15615">
    <property type="match status" value="1"/>
</dbReference>
<feature type="compositionally biased region" description="Low complexity" evidence="1">
    <location>
        <begin position="199"/>
        <end position="212"/>
    </location>
</feature>
<dbReference type="GO" id="GO:0000307">
    <property type="term" value="C:cyclin-dependent protein kinase holoenzyme complex"/>
    <property type="evidence" value="ECO:0007669"/>
    <property type="project" value="TreeGrafter"/>
</dbReference>
<keyword evidence="3" id="KW-1185">Reference proteome</keyword>
<organism evidence="2 3">
    <name type="scientific">Lentithecium fluviatile CBS 122367</name>
    <dbReference type="NCBI Taxonomy" id="1168545"/>
    <lineage>
        <taxon>Eukaryota</taxon>
        <taxon>Fungi</taxon>
        <taxon>Dikarya</taxon>
        <taxon>Ascomycota</taxon>
        <taxon>Pezizomycotina</taxon>
        <taxon>Dothideomycetes</taxon>
        <taxon>Pleosporomycetidae</taxon>
        <taxon>Pleosporales</taxon>
        <taxon>Massarineae</taxon>
        <taxon>Lentitheciaceae</taxon>
        <taxon>Lentithecium</taxon>
    </lineage>
</organism>
<feature type="region of interest" description="Disordered" evidence="1">
    <location>
        <begin position="192"/>
        <end position="222"/>
    </location>
</feature>
<feature type="compositionally biased region" description="Low complexity" evidence="1">
    <location>
        <begin position="486"/>
        <end position="499"/>
    </location>
</feature>
<dbReference type="GO" id="GO:0005634">
    <property type="term" value="C:nucleus"/>
    <property type="evidence" value="ECO:0007669"/>
    <property type="project" value="TreeGrafter"/>
</dbReference>
<dbReference type="OrthoDB" id="244495at2759"/>
<dbReference type="AlphaFoldDB" id="A0A6G1J9P2"/>
<dbReference type="PANTHER" id="PTHR15615:SF27">
    <property type="entry name" value="PHO85 CYCLIN CLG1"/>
    <property type="match status" value="1"/>
</dbReference>
<dbReference type="EMBL" id="MU005575">
    <property type="protein sequence ID" value="KAF2687138.1"/>
    <property type="molecule type" value="Genomic_DNA"/>
</dbReference>
<evidence type="ECO:0000256" key="1">
    <source>
        <dbReference type="SAM" id="MobiDB-lite"/>
    </source>
</evidence>
<evidence type="ECO:0008006" key="4">
    <source>
        <dbReference type="Google" id="ProtNLM"/>
    </source>
</evidence>
<feature type="compositionally biased region" description="Low complexity" evidence="1">
    <location>
        <begin position="448"/>
        <end position="458"/>
    </location>
</feature>
<dbReference type="CDD" id="cd20557">
    <property type="entry name" value="CYCLIN_ScPCL1-like"/>
    <property type="match status" value="1"/>
</dbReference>
<name>A0A6G1J9P2_9PLEO</name>
<accession>A0A6G1J9P2</accession>
<feature type="region of interest" description="Disordered" evidence="1">
    <location>
        <begin position="1"/>
        <end position="47"/>
    </location>
</feature>
<evidence type="ECO:0000313" key="2">
    <source>
        <dbReference type="EMBL" id="KAF2687138.1"/>
    </source>
</evidence>
<dbReference type="Pfam" id="PF08613">
    <property type="entry name" value="Cyclin"/>
    <property type="match status" value="1"/>
</dbReference>
<feature type="region of interest" description="Disordered" evidence="1">
    <location>
        <begin position="373"/>
        <end position="458"/>
    </location>
</feature>
<dbReference type="InterPro" id="IPR013922">
    <property type="entry name" value="Cyclin_PHO80-like"/>
</dbReference>
<gene>
    <name evidence="2" type="ORF">K458DRAFT_385962</name>
</gene>
<sequence length="542" mass="60495">MPLGGAAARGVKDWDGSWYPRTRGKEEEPTDDCQRGSRGCTETEPEMSGHCRVGRLCTERTLELCGLELKTLVHCRYLHSSATDLAIMPSFYPRGNMPRQLPLTPPEFVPSYHSGCGGMPYQQQSAYSGQPGIRQQEDGYDFADRYGQLSIAMPPMYPQAGTYMSNAPPSLPPASSFYETTGATVLPPMRMQDNHSSVQQQRAQELAQRANQPPKEEKPVGGVSAKLDYDMDVMTDFVCEMAVQVITPGRVMPPSFRKWVHQVLCATRLPSATILLSMFYLSTRMPMLASIPKTDSHLFRLLTIALVLGSKFLDDNTFINRSWSEVSGIPVADLNQLEMDWLVAIEFKLHRDPSEQQGWVSWSDHWKDYQSHASARTTRANKLSPIDTSVNRRSINKPLPPLPMQQSFNPPPYEYTPKSAQPPYNGPQSYPQYDPWRSANDHSPMSAPTTGPTTPEYYGTGTWAPEGYSRRTMFGFPPLSQPTPNQPSQQPQPSNYGPPAYSSQYQPAAWNNHGVNCGCMYCAQRHPSYFMAPGFGPQAVAV</sequence>
<feature type="compositionally biased region" description="Pro residues" evidence="1">
    <location>
        <begin position="398"/>
        <end position="414"/>
    </location>
</feature>
<dbReference type="Proteomes" id="UP000799291">
    <property type="component" value="Unassembled WGS sequence"/>
</dbReference>
<dbReference type="Gene3D" id="1.10.472.10">
    <property type="entry name" value="Cyclin-like"/>
    <property type="match status" value="1"/>
</dbReference>
<evidence type="ECO:0000313" key="3">
    <source>
        <dbReference type="Proteomes" id="UP000799291"/>
    </source>
</evidence>
<feature type="compositionally biased region" description="Polar residues" evidence="1">
    <location>
        <begin position="373"/>
        <end position="393"/>
    </location>
</feature>
<feature type="compositionally biased region" description="Basic and acidic residues" evidence="1">
    <location>
        <begin position="23"/>
        <end position="35"/>
    </location>
</feature>
<protein>
    <recommendedName>
        <fullName evidence="4">Cyclin-like protein</fullName>
    </recommendedName>
</protein>
<dbReference type="GO" id="GO:0019901">
    <property type="term" value="F:protein kinase binding"/>
    <property type="evidence" value="ECO:0007669"/>
    <property type="project" value="InterPro"/>
</dbReference>